<keyword evidence="3" id="KW-1185">Reference proteome</keyword>
<accession>A0ABQ8GU52</accession>
<protein>
    <submittedName>
        <fullName evidence="2">Uncharacterized protein</fullName>
    </submittedName>
</protein>
<evidence type="ECO:0000313" key="2">
    <source>
        <dbReference type="EMBL" id="KAH7064511.1"/>
    </source>
</evidence>
<feature type="compositionally biased region" description="Basic and acidic residues" evidence="1">
    <location>
        <begin position="152"/>
        <end position="168"/>
    </location>
</feature>
<dbReference type="Proteomes" id="UP000774617">
    <property type="component" value="Unassembled WGS sequence"/>
</dbReference>
<dbReference type="EMBL" id="JAGTJR010000001">
    <property type="protein sequence ID" value="KAH7064511.1"/>
    <property type="molecule type" value="Genomic_DNA"/>
</dbReference>
<reference evidence="2 3" key="1">
    <citation type="journal article" date="2021" name="Nat. Commun.">
        <title>Genetic determinants of endophytism in the Arabidopsis root mycobiome.</title>
        <authorList>
            <person name="Mesny F."/>
            <person name="Miyauchi S."/>
            <person name="Thiergart T."/>
            <person name="Pickel B."/>
            <person name="Atanasova L."/>
            <person name="Karlsson M."/>
            <person name="Huettel B."/>
            <person name="Barry K.W."/>
            <person name="Haridas S."/>
            <person name="Chen C."/>
            <person name="Bauer D."/>
            <person name="Andreopoulos W."/>
            <person name="Pangilinan J."/>
            <person name="LaButti K."/>
            <person name="Riley R."/>
            <person name="Lipzen A."/>
            <person name="Clum A."/>
            <person name="Drula E."/>
            <person name="Henrissat B."/>
            <person name="Kohler A."/>
            <person name="Grigoriev I.V."/>
            <person name="Martin F.M."/>
            <person name="Hacquard S."/>
        </authorList>
    </citation>
    <scope>NUCLEOTIDE SEQUENCE [LARGE SCALE GENOMIC DNA]</scope>
    <source>
        <strain evidence="2 3">MPI-SDFR-AT-0080</strain>
    </source>
</reference>
<proteinExistence type="predicted"/>
<gene>
    <name evidence="2" type="ORF">B0J12DRAFT_747898</name>
</gene>
<evidence type="ECO:0000256" key="1">
    <source>
        <dbReference type="SAM" id="MobiDB-lite"/>
    </source>
</evidence>
<name>A0ABQ8GU52_9PEZI</name>
<evidence type="ECO:0000313" key="3">
    <source>
        <dbReference type="Proteomes" id="UP000774617"/>
    </source>
</evidence>
<feature type="region of interest" description="Disordered" evidence="1">
    <location>
        <begin position="56"/>
        <end position="76"/>
    </location>
</feature>
<organism evidence="2 3">
    <name type="scientific">Macrophomina phaseolina</name>
    <dbReference type="NCBI Taxonomy" id="35725"/>
    <lineage>
        <taxon>Eukaryota</taxon>
        <taxon>Fungi</taxon>
        <taxon>Dikarya</taxon>
        <taxon>Ascomycota</taxon>
        <taxon>Pezizomycotina</taxon>
        <taxon>Dothideomycetes</taxon>
        <taxon>Dothideomycetes incertae sedis</taxon>
        <taxon>Botryosphaeriales</taxon>
        <taxon>Botryosphaeriaceae</taxon>
        <taxon>Macrophomina</taxon>
    </lineage>
</organism>
<feature type="region of interest" description="Disordered" evidence="1">
    <location>
        <begin position="123"/>
        <end position="185"/>
    </location>
</feature>
<comment type="caution">
    <text evidence="2">The sequence shown here is derived from an EMBL/GenBank/DDBJ whole genome shotgun (WGS) entry which is preliminary data.</text>
</comment>
<sequence>MACLIGGASLRRKKTSRRVVETGIFGGTRALRPLAVSLLSRTISICLGALTAASAQSAHGRRDPGGGGGGGRRDCGVRHLRDKSATRGSGTFAAVWLAPAWQHQRGKMGLQLHHLEKSECRGKFKSKKRLSEHVGNAESAEAGGSPCGREQPQSKERPGWSKVQRENGKTTPSRKQQLVEAATRPRTAAVDPLSRFYSEPSLQERFRAAHAKESRRTITLSYMGPRSEAGRPVHRKIEAVERIFVCVVRQCFLAA</sequence>